<accession>A0A7X1ZB56</accession>
<gene>
    <name evidence="1" type="ORF">GHC57_01975</name>
</gene>
<dbReference type="AlphaFoldDB" id="A0A7X1ZB56"/>
<dbReference type="RefSeq" id="WP_153340586.1">
    <property type="nucleotide sequence ID" value="NZ_WIVE01000002.1"/>
</dbReference>
<reference evidence="1 2" key="1">
    <citation type="submission" date="2019-10" db="EMBL/GenBank/DDBJ databases">
        <title>Draft whole-genome sequence of the purple nonsulfur photosynthetic bacterium Roseospira navarrensis DSM 15114.</title>
        <authorList>
            <person name="Kyndt J.A."/>
            <person name="Meyer T.E."/>
        </authorList>
    </citation>
    <scope>NUCLEOTIDE SEQUENCE [LARGE SCALE GENOMIC DNA]</scope>
    <source>
        <strain evidence="1 2">DSM 15114</strain>
    </source>
</reference>
<dbReference type="Proteomes" id="UP000434582">
    <property type="component" value="Unassembled WGS sequence"/>
</dbReference>
<name>A0A7X1ZB56_9PROT</name>
<organism evidence="1 2">
    <name type="scientific">Roseospira navarrensis</name>
    <dbReference type="NCBI Taxonomy" id="140058"/>
    <lineage>
        <taxon>Bacteria</taxon>
        <taxon>Pseudomonadati</taxon>
        <taxon>Pseudomonadota</taxon>
        <taxon>Alphaproteobacteria</taxon>
        <taxon>Rhodospirillales</taxon>
        <taxon>Rhodospirillaceae</taxon>
        <taxon>Roseospira</taxon>
    </lineage>
</organism>
<protein>
    <submittedName>
        <fullName evidence="1">Uncharacterized protein</fullName>
    </submittedName>
</protein>
<evidence type="ECO:0000313" key="1">
    <source>
        <dbReference type="EMBL" id="MQX35278.1"/>
    </source>
</evidence>
<evidence type="ECO:0000313" key="2">
    <source>
        <dbReference type="Proteomes" id="UP000434582"/>
    </source>
</evidence>
<dbReference type="OrthoDB" id="597829at2"/>
<dbReference type="Pfam" id="PF21651">
    <property type="entry name" value="DUF6858"/>
    <property type="match status" value="1"/>
</dbReference>
<comment type="caution">
    <text evidence="1">The sequence shown here is derived from an EMBL/GenBank/DDBJ whole genome shotgun (WGS) entry which is preliminary data.</text>
</comment>
<keyword evidence="2" id="KW-1185">Reference proteome</keyword>
<sequence>MRQYVLQEKYPVYHMELPFAETSMTSVDDIVAYYKSRIDETPSVTFIAEFDHYAHTTGIGGEIAPSIKAAKNVVFCFGVKLPGPAVLAVRPRSIGIAELDDRFEITFMEAPMPVANDAMEAWTRALRDQ</sequence>
<dbReference type="EMBL" id="WIVE01000002">
    <property type="protein sequence ID" value="MQX35278.1"/>
    <property type="molecule type" value="Genomic_DNA"/>
</dbReference>
<proteinExistence type="predicted"/>
<dbReference type="InterPro" id="IPR049204">
    <property type="entry name" value="DUF6858"/>
</dbReference>